<dbReference type="SMART" id="SM00283">
    <property type="entry name" value="MA"/>
    <property type="match status" value="1"/>
</dbReference>
<evidence type="ECO:0000259" key="11">
    <source>
        <dbReference type="PROSITE" id="PS50885"/>
    </source>
</evidence>
<keyword evidence="4 9" id="KW-1133">Transmembrane helix</keyword>
<dbReference type="Pfam" id="PF00672">
    <property type="entry name" value="HAMP"/>
    <property type="match status" value="1"/>
</dbReference>
<dbReference type="EMBL" id="JBBMEX010000001">
    <property type="protein sequence ID" value="MEQ2556607.1"/>
    <property type="molecule type" value="Genomic_DNA"/>
</dbReference>
<sequence length="591" mass="65194">MKIKSIRTTCMISCTAIILACSIGVSLVTYMGMKETITKTNSDYKDAVISGYKEQIKDEVGAMLTVVNMVYEKSQSGEMSEKDAKKEAMEILRNARYGEDGEGYFWIDGTDYTLLMHPILSEQEGTNRYDLTDQNGVKIIQNIMKSAEAGGGYNEFYFTKADGKTVAPKIAYSEEFEPWGWVITTGNYVDNLEKNIEKNRVTLQNRQKSMMMQNIFISVVLMVISLIACFKFGNGIKKQLLEMQGMVGRISEGNLTQNVEIRSANEIGVLADSLNVAQGGISGLVSHVGETSEHLNLAEQQFVDNFGIMNEAIENLTNAMGDVAQNISQQAESTTDVAGSVEKIAQNIQSTTADIEDLSENASFMKKCSQDSYTSMENLLEVNQQTIRNIEVMYQQTEYTNESVNKISEAATLISQIASQTNLLSLNASIEAARAGEAGRGFAVVAEEIGQLASESAETVQEINGIIEELTDNANKCMDIMKDMNTTSKTQIDTLTVTQDTFQELKNALDVCIETVQDIAAKMQEIDQQKDYVVGHIETLNALSANNASFTEETSATSEEIDNAVKDSMEVLDTVMNHTHELLESVERFSV</sequence>
<dbReference type="InterPro" id="IPR033480">
    <property type="entry name" value="sCache_2"/>
</dbReference>
<proteinExistence type="inferred from homology"/>
<dbReference type="Pfam" id="PF17200">
    <property type="entry name" value="sCache_2"/>
    <property type="match status" value="1"/>
</dbReference>
<dbReference type="PROSITE" id="PS50885">
    <property type="entry name" value="HAMP"/>
    <property type="match status" value="1"/>
</dbReference>
<feature type="transmembrane region" description="Helical" evidence="9">
    <location>
        <begin position="215"/>
        <end position="233"/>
    </location>
</feature>
<evidence type="ECO:0000256" key="2">
    <source>
        <dbReference type="ARBA" id="ARBA00022475"/>
    </source>
</evidence>
<evidence type="ECO:0000313" key="12">
    <source>
        <dbReference type="EMBL" id="MEQ2556607.1"/>
    </source>
</evidence>
<evidence type="ECO:0000256" key="9">
    <source>
        <dbReference type="SAM" id="Phobius"/>
    </source>
</evidence>
<dbReference type="PROSITE" id="PS51257">
    <property type="entry name" value="PROKAR_LIPOPROTEIN"/>
    <property type="match status" value="1"/>
</dbReference>
<keyword evidence="2" id="KW-1003">Cell membrane</keyword>
<accession>A0ABV1HB79</accession>
<dbReference type="Proteomes" id="UP001454489">
    <property type="component" value="Unassembled WGS sequence"/>
</dbReference>
<keyword evidence="6 8" id="KW-0807">Transducer</keyword>
<evidence type="ECO:0000259" key="10">
    <source>
        <dbReference type="PROSITE" id="PS50111"/>
    </source>
</evidence>
<dbReference type="RefSeq" id="WP_353529566.1">
    <property type="nucleotide sequence ID" value="NZ_JBBMEX010000001.1"/>
</dbReference>
<dbReference type="InterPro" id="IPR003660">
    <property type="entry name" value="HAMP_dom"/>
</dbReference>
<gene>
    <name evidence="12" type="ORF">WMO43_01755</name>
</gene>
<dbReference type="PRINTS" id="PR00260">
    <property type="entry name" value="CHEMTRNSDUCR"/>
</dbReference>
<feature type="domain" description="HAMP" evidence="11">
    <location>
        <begin position="234"/>
        <end position="286"/>
    </location>
</feature>
<dbReference type="SMART" id="SM01049">
    <property type="entry name" value="Cache_2"/>
    <property type="match status" value="1"/>
</dbReference>
<dbReference type="PANTHER" id="PTHR32089:SF112">
    <property type="entry name" value="LYSOZYME-LIKE PROTEIN-RELATED"/>
    <property type="match status" value="1"/>
</dbReference>
<name>A0ABV1HB79_9FIRM</name>
<evidence type="ECO:0000256" key="3">
    <source>
        <dbReference type="ARBA" id="ARBA00022692"/>
    </source>
</evidence>
<dbReference type="InterPro" id="IPR004090">
    <property type="entry name" value="Chemotax_Me-accpt_rcpt"/>
</dbReference>
<organism evidence="12 13">
    <name type="scientific">Maccoyibacter intestinihominis</name>
    <dbReference type="NCBI Taxonomy" id="3133499"/>
    <lineage>
        <taxon>Bacteria</taxon>
        <taxon>Bacillati</taxon>
        <taxon>Bacillota</taxon>
        <taxon>Clostridia</taxon>
        <taxon>Lachnospirales</taxon>
        <taxon>Lachnospiraceae</taxon>
        <taxon>Maccoyibacter</taxon>
    </lineage>
</organism>
<dbReference type="InterPro" id="IPR004089">
    <property type="entry name" value="MCPsignal_dom"/>
</dbReference>
<dbReference type="Gene3D" id="3.30.450.20">
    <property type="entry name" value="PAS domain"/>
    <property type="match status" value="1"/>
</dbReference>
<dbReference type="Pfam" id="PF00015">
    <property type="entry name" value="MCPsignal"/>
    <property type="match status" value="1"/>
</dbReference>
<dbReference type="Gene3D" id="6.10.340.10">
    <property type="match status" value="1"/>
</dbReference>
<evidence type="ECO:0000256" key="8">
    <source>
        <dbReference type="PROSITE-ProRule" id="PRU00284"/>
    </source>
</evidence>
<keyword evidence="13" id="KW-1185">Reference proteome</keyword>
<keyword evidence="3 9" id="KW-0812">Transmembrane</keyword>
<comment type="similarity">
    <text evidence="7">Belongs to the methyl-accepting chemotaxis (MCP) protein family.</text>
</comment>
<evidence type="ECO:0000256" key="7">
    <source>
        <dbReference type="ARBA" id="ARBA00029447"/>
    </source>
</evidence>
<dbReference type="SUPFAM" id="SSF58104">
    <property type="entry name" value="Methyl-accepting chemotaxis protein (MCP) signaling domain"/>
    <property type="match status" value="1"/>
</dbReference>
<evidence type="ECO:0000313" key="13">
    <source>
        <dbReference type="Proteomes" id="UP001454489"/>
    </source>
</evidence>
<evidence type="ECO:0000256" key="6">
    <source>
        <dbReference type="ARBA" id="ARBA00023224"/>
    </source>
</evidence>
<keyword evidence="5 9" id="KW-0472">Membrane</keyword>
<evidence type="ECO:0000256" key="4">
    <source>
        <dbReference type="ARBA" id="ARBA00022989"/>
    </source>
</evidence>
<dbReference type="PANTHER" id="PTHR32089">
    <property type="entry name" value="METHYL-ACCEPTING CHEMOTAXIS PROTEIN MCPB"/>
    <property type="match status" value="1"/>
</dbReference>
<dbReference type="SMART" id="SM00304">
    <property type="entry name" value="HAMP"/>
    <property type="match status" value="2"/>
</dbReference>
<dbReference type="CDD" id="cd06225">
    <property type="entry name" value="HAMP"/>
    <property type="match status" value="1"/>
</dbReference>
<feature type="domain" description="Methyl-accepting transducer" evidence="10">
    <location>
        <begin position="312"/>
        <end position="562"/>
    </location>
</feature>
<dbReference type="Gene3D" id="1.10.287.950">
    <property type="entry name" value="Methyl-accepting chemotaxis protein"/>
    <property type="match status" value="1"/>
</dbReference>
<protein>
    <submittedName>
        <fullName evidence="12">Methyl-accepting chemotaxis protein</fullName>
    </submittedName>
</protein>
<evidence type="ECO:0000256" key="5">
    <source>
        <dbReference type="ARBA" id="ARBA00023136"/>
    </source>
</evidence>
<comment type="caution">
    <text evidence="12">The sequence shown here is derived from an EMBL/GenBank/DDBJ whole genome shotgun (WGS) entry which is preliminary data.</text>
</comment>
<evidence type="ECO:0000256" key="1">
    <source>
        <dbReference type="ARBA" id="ARBA00004651"/>
    </source>
</evidence>
<comment type="subcellular location">
    <subcellularLocation>
        <location evidence="1">Cell membrane</location>
        <topology evidence="1">Multi-pass membrane protein</topology>
    </subcellularLocation>
</comment>
<feature type="transmembrane region" description="Helical" evidence="9">
    <location>
        <begin position="12"/>
        <end position="33"/>
    </location>
</feature>
<dbReference type="PROSITE" id="PS50111">
    <property type="entry name" value="CHEMOTAXIS_TRANSDUC_2"/>
    <property type="match status" value="1"/>
</dbReference>
<reference evidence="12 13" key="1">
    <citation type="submission" date="2024-03" db="EMBL/GenBank/DDBJ databases">
        <title>Human intestinal bacterial collection.</title>
        <authorList>
            <person name="Pauvert C."/>
            <person name="Hitch T.C.A."/>
            <person name="Clavel T."/>
        </authorList>
    </citation>
    <scope>NUCLEOTIDE SEQUENCE [LARGE SCALE GENOMIC DNA]</scope>
    <source>
        <strain evidence="12 13">CLA-AA-H185</strain>
    </source>
</reference>